<dbReference type="OrthoDB" id="7210707at2"/>
<evidence type="ECO:0000313" key="2">
    <source>
        <dbReference type="Proteomes" id="UP000022447"/>
    </source>
</evidence>
<evidence type="ECO:0000313" key="1">
    <source>
        <dbReference type="EMBL" id="ETX14584.1"/>
    </source>
</evidence>
<gene>
    <name evidence="1" type="ORF">OCH239_03145</name>
</gene>
<protein>
    <submittedName>
        <fullName evidence="1">Uncharacterized protein</fullName>
    </submittedName>
</protein>
<dbReference type="eggNOG" id="COG2114">
    <property type="taxonomic scope" value="Bacteria"/>
</dbReference>
<dbReference type="Proteomes" id="UP000022447">
    <property type="component" value="Unassembled WGS sequence"/>
</dbReference>
<name>X7EER2_9RHOB</name>
<dbReference type="RefSeq" id="WP_037262616.1">
    <property type="nucleotide sequence ID" value="NZ_JALZ01000010.1"/>
</dbReference>
<keyword evidence="2" id="KW-1185">Reference proteome</keyword>
<accession>X7EER2</accession>
<organism evidence="1 2">
    <name type="scientific">Roseivivax halodurans JCM 10272</name>
    <dbReference type="NCBI Taxonomy" id="1449350"/>
    <lineage>
        <taxon>Bacteria</taxon>
        <taxon>Pseudomonadati</taxon>
        <taxon>Pseudomonadota</taxon>
        <taxon>Alphaproteobacteria</taxon>
        <taxon>Rhodobacterales</taxon>
        <taxon>Roseobacteraceae</taxon>
        <taxon>Roseivivax</taxon>
    </lineage>
</organism>
<dbReference type="AlphaFoldDB" id="X7EER2"/>
<dbReference type="STRING" id="1449350.OCH239_03145"/>
<sequence length="211" mass="21651">MTLDTMAILTGDIVGSRKIGTDGTAAVFAALGEAFSGVEGWSGGPARLTRSRGDGWQAAVPDGARALRVALCIRAYLRARDLPETRIGIGLGGVKSLGSADLSDGDGPAFYAAADMLERMGRSRRLVLSPQAVPPLAPALVALCDTLAGGWTRLQGEVVWPLLQPSAISQTSLAATLGVTQQSIADRLDAAGFAAMTEALEAFEDALGGSP</sequence>
<comment type="caution">
    <text evidence="1">The sequence shown here is derived from an EMBL/GenBank/DDBJ whole genome shotgun (WGS) entry which is preliminary data.</text>
</comment>
<dbReference type="EMBL" id="JALZ01000010">
    <property type="protein sequence ID" value="ETX14584.1"/>
    <property type="molecule type" value="Genomic_DNA"/>
</dbReference>
<reference evidence="1 2" key="1">
    <citation type="submission" date="2014-01" db="EMBL/GenBank/DDBJ databases">
        <title>Roseivivax halodurans JCM 10272 Genome Sequencing.</title>
        <authorList>
            <person name="Lai Q."/>
            <person name="Li G."/>
            <person name="Shao Z."/>
        </authorList>
    </citation>
    <scope>NUCLEOTIDE SEQUENCE [LARGE SCALE GENOMIC DNA]</scope>
    <source>
        <strain evidence="1 2">JCM 10272</strain>
    </source>
</reference>
<proteinExistence type="predicted"/>